<evidence type="ECO:0000256" key="1">
    <source>
        <dbReference type="ARBA" id="ARBA00005417"/>
    </source>
</evidence>
<dbReference type="PROSITE" id="PS50893">
    <property type="entry name" value="ABC_TRANSPORTER_2"/>
    <property type="match status" value="1"/>
</dbReference>
<dbReference type="Pfam" id="PF00005">
    <property type="entry name" value="ABC_tran"/>
    <property type="match status" value="1"/>
</dbReference>
<dbReference type="GO" id="GO:0016887">
    <property type="term" value="F:ATP hydrolysis activity"/>
    <property type="evidence" value="ECO:0007669"/>
    <property type="project" value="InterPro"/>
</dbReference>
<dbReference type="PROSITE" id="PS00211">
    <property type="entry name" value="ABC_TRANSPORTER_1"/>
    <property type="match status" value="1"/>
</dbReference>
<dbReference type="InterPro" id="IPR050166">
    <property type="entry name" value="ABC_transporter_ATP-bind"/>
</dbReference>
<dbReference type="InterPro" id="IPR017871">
    <property type="entry name" value="ABC_transporter-like_CS"/>
</dbReference>
<evidence type="ECO:0000313" key="6">
    <source>
        <dbReference type="EMBL" id="OYD83899.1"/>
    </source>
</evidence>
<evidence type="ECO:0000256" key="4">
    <source>
        <dbReference type="ARBA" id="ARBA00022840"/>
    </source>
</evidence>
<evidence type="ECO:0000259" key="5">
    <source>
        <dbReference type="PROSITE" id="PS50893"/>
    </source>
</evidence>
<dbReference type="Proteomes" id="UP000215367">
    <property type="component" value="Unassembled WGS sequence"/>
</dbReference>
<keyword evidence="6" id="KW-0614">Plasmid</keyword>
<keyword evidence="4 6" id="KW-0067">ATP-binding</keyword>
<dbReference type="SUPFAM" id="SSF52540">
    <property type="entry name" value="P-loop containing nucleoside triphosphate hydrolases"/>
    <property type="match status" value="1"/>
</dbReference>
<dbReference type="SMART" id="SM00382">
    <property type="entry name" value="AAA"/>
    <property type="match status" value="1"/>
</dbReference>
<accession>A0A235HDL1</accession>
<comment type="caution">
    <text evidence="6">The sequence shown here is derived from an EMBL/GenBank/DDBJ whole genome shotgun (WGS) entry which is preliminary data.</text>
</comment>
<dbReference type="PANTHER" id="PTHR42788:SF19">
    <property type="entry name" value="ALIPHATIC SULFONATES IMPORT ATP-BINDING PROTEIN SSUB 2"/>
    <property type="match status" value="1"/>
</dbReference>
<organism evidence="6 7">
    <name type="scientific">Azospirillum brasilense</name>
    <dbReference type="NCBI Taxonomy" id="192"/>
    <lineage>
        <taxon>Bacteria</taxon>
        <taxon>Pseudomonadati</taxon>
        <taxon>Pseudomonadota</taxon>
        <taxon>Alphaproteobacteria</taxon>
        <taxon>Rhodospirillales</taxon>
        <taxon>Azospirillaceae</taxon>
        <taxon>Azospirillum</taxon>
    </lineage>
</organism>
<gene>
    <name evidence="6" type="ORF">CHT98_12485</name>
</gene>
<keyword evidence="2" id="KW-0813">Transport</keyword>
<dbReference type="InterPro" id="IPR003439">
    <property type="entry name" value="ABC_transporter-like_ATP-bd"/>
</dbReference>
<dbReference type="InterPro" id="IPR003593">
    <property type="entry name" value="AAA+_ATPase"/>
</dbReference>
<dbReference type="EMBL" id="NOWT01000010">
    <property type="protein sequence ID" value="OYD83899.1"/>
    <property type="molecule type" value="Genomic_DNA"/>
</dbReference>
<evidence type="ECO:0000313" key="7">
    <source>
        <dbReference type="Proteomes" id="UP000215367"/>
    </source>
</evidence>
<evidence type="ECO:0000256" key="3">
    <source>
        <dbReference type="ARBA" id="ARBA00022741"/>
    </source>
</evidence>
<geneLocation type="plasmid" evidence="6">
    <name>unnamed</name>
</geneLocation>
<dbReference type="PANTHER" id="PTHR42788">
    <property type="entry name" value="TAURINE IMPORT ATP-BINDING PROTEIN-RELATED"/>
    <property type="match status" value="1"/>
</dbReference>
<dbReference type="RefSeq" id="WP_094303534.1">
    <property type="nucleotide sequence ID" value="NZ_NOWT01000010.1"/>
</dbReference>
<comment type="similarity">
    <text evidence="1">Belongs to the ABC transporter superfamily.</text>
</comment>
<dbReference type="InterPro" id="IPR027417">
    <property type="entry name" value="P-loop_NTPase"/>
</dbReference>
<evidence type="ECO:0000256" key="2">
    <source>
        <dbReference type="ARBA" id="ARBA00022448"/>
    </source>
</evidence>
<proteinExistence type="inferred from homology"/>
<dbReference type="GO" id="GO:0005524">
    <property type="term" value="F:ATP binding"/>
    <property type="evidence" value="ECO:0007669"/>
    <property type="project" value="UniProtKB-KW"/>
</dbReference>
<dbReference type="AlphaFoldDB" id="A0A235HDL1"/>
<reference evidence="6 7" key="1">
    <citation type="submission" date="2017-07" db="EMBL/GenBank/DDBJ databases">
        <title>Whole genome sequence of Azospirillum brasilense 2A1, a potential biofertilizer strain.</title>
        <authorList>
            <person name="Fontana C.A."/>
            <person name="Toffoli L.M."/>
            <person name="Salazar S.M."/>
            <person name="Puglisi E."/>
            <person name="Pedraza R."/>
            <person name="Bassi D."/>
            <person name="Cocconcelli P.S."/>
        </authorList>
    </citation>
    <scope>NUCLEOTIDE SEQUENCE [LARGE SCALE GENOMIC DNA]</scope>
    <source>
        <strain evidence="6 7">2A1</strain>
        <plasmid evidence="6">unnamed</plasmid>
    </source>
</reference>
<sequence>MTLETTGATPSLTLSGIGHAYLGRTVLEAVDLSLAAGEVAALVGPSGCGKSTLAHIAAGVVEPSRGRVARRYRRHGMVFQDPRLLPWATARANIAYPLRLLGLPRRERRERAEEAAKRVALDRADLDKYPIELSGGMRQRAAIARALAIDPDFVYFDEPFTALDVALKRRMQDLVIEAARGARFGALFITHDLMEAVRIAHRVVVMDAQGRGIAGTRAVPGEPGGRDDGTVYRLVAGFLSDDPLFRHIHDIDERRVP</sequence>
<feature type="domain" description="ABC transporter" evidence="5">
    <location>
        <begin position="12"/>
        <end position="233"/>
    </location>
</feature>
<dbReference type="Gene3D" id="3.40.50.300">
    <property type="entry name" value="P-loop containing nucleotide triphosphate hydrolases"/>
    <property type="match status" value="1"/>
</dbReference>
<protein>
    <submittedName>
        <fullName evidence="6">Nitrate/sulfonate/bicarbonate ABC transporter ATP-binding protein</fullName>
    </submittedName>
</protein>
<name>A0A235HDL1_AZOBR</name>
<keyword evidence="3" id="KW-0547">Nucleotide-binding</keyword>